<evidence type="ECO:0000313" key="4">
    <source>
        <dbReference type="Proteomes" id="UP000637628"/>
    </source>
</evidence>
<dbReference type="Pfam" id="PF00582">
    <property type="entry name" value="Usp"/>
    <property type="match status" value="2"/>
</dbReference>
<protein>
    <submittedName>
        <fullName evidence="3">Universal stress protein</fullName>
    </submittedName>
</protein>
<comment type="caution">
    <text evidence="3">The sequence shown here is derived from an EMBL/GenBank/DDBJ whole genome shotgun (WGS) entry which is preliminary data.</text>
</comment>
<dbReference type="SUPFAM" id="SSF52402">
    <property type="entry name" value="Adenine nucleotide alpha hydrolases-like"/>
    <property type="match status" value="2"/>
</dbReference>
<evidence type="ECO:0000259" key="2">
    <source>
        <dbReference type="Pfam" id="PF00582"/>
    </source>
</evidence>
<name>A0ABQ3YRH4_9ACTN</name>
<accession>A0ABQ3YRH4</accession>
<dbReference type="PANTHER" id="PTHR46268:SF6">
    <property type="entry name" value="UNIVERSAL STRESS PROTEIN UP12"/>
    <property type="match status" value="1"/>
</dbReference>
<dbReference type="RefSeq" id="WP_203725807.1">
    <property type="nucleotide sequence ID" value="NZ_BAAATX010000002.1"/>
</dbReference>
<evidence type="ECO:0000313" key="3">
    <source>
        <dbReference type="EMBL" id="GIE00177.1"/>
    </source>
</evidence>
<dbReference type="InterPro" id="IPR006015">
    <property type="entry name" value="Universal_stress_UspA"/>
</dbReference>
<gene>
    <name evidence="3" type="ORF">Adu01nite_15270</name>
</gene>
<dbReference type="Proteomes" id="UP000637628">
    <property type="component" value="Unassembled WGS sequence"/>
</dbReference>
<comment type="similarity">
    <text evidence="1">Belongs to the universal stress protein A family.</text>
</comment>
<dbReference type="InterPro" id="IPR006016">
    <property type="entry name" value="UspA"/>
</dbReference>
<organism evidence="3 4">
    <name type="scientific">Paractinoplanes durhamensis</name>
    <dbReference type="NCBI Taxonomy" id="113563"/>
    <lineage>
        <taxon>Bacteria</taxon>
        <taxon>Bacillati</taxon>
        <taxon>Actinomycetota</taxon>
        <taxon>Actinomycetes</taxon>
        <taxon>Micromonosporales</taxon>
        <taxon>Micromonosporaceae</taxon>
        <taxon>Paractinoplanes</taxon>
    </lineage>
</organism>
<feature type="domain" description="UspA" evidence="2">
    <location>
        <begin position="4"/>
        <end position="143"/>
    </location>
</feature>
<proteinExistence type="inferred from homology"/>
<keyword evidence="4" id="KW-1185">Reference proteome</keyword>
<dbReference type="PRINTS" id="PR01438">
    <property type="entry name" value="UNVRSLSTRESS"/>
</dbReference>
<dbReference type="PANTHER" id="PTHR46268">
    <property type="entry name" value="STRESS RESPONSE PROTEIN NHAX"/>
    <property type="match status" value="1"/>
</dbReference>
<sequence length="280" mass="28825">MNARKIVIGYDHSTGAADAAQWALDEAERTGAPVEFFYAYEWPTWSPAARYVPGGVTWPGGETELEVEGALEAAVARARRDHPALLITSHAADAVAAVALVERSSTAGLVVLGSRGHSAVVNLVGSVGVAVTAHAHCPVVVVRGQPPRDAPIVVGIDSSRAAEAALSFAVGRAAARGVALRVVQAWKPGGPAPAEKEHRLFEDRVAGLRAKHPGLTVSAEAPHEHPAAALAKASATAQLLVVGSRGRGALLGMMLGSVSQHLLRSSVCSVAVVHENMSAA</sequence>
<feature type="domain" description="UspA" evidence="2">
    <location>
        <begin position="151"/>
        <end position="274"/>
    </location>
</feature>
<evidence type="ECO:0000256" key="1">
    <source>
        <dbReference type="ARBA" id="ARBA00008791"/>
    </source>
</evidence>
<dbReference type="EMBL" id="BOML01000013">
    <property type="protein sequence ID" value="GIE00177.1"/>
    <property type="molecule type" value="Genomic_DNA"/>
</dbReference>
<dbReference type="InterPro" id="IPR014729">
    <property type="entry name" value="Rossmann-like_a/b/a_fold"/>
</dbReference>
<dbReference type="Gene3D" id="3.40.50.620">
    <property type="entry name" value="HUPs"/>
    <property type="match status" value="2"/>
</dbReference>
<reference evidence="3 4" key="1">
    <citation type="submission" date="2021-01" db="EMBL/GenBank/DDBJ databases">
        <title>Whole genome shotgun sequence of Actinoplanes durhamensis NBRC 14914.</title>
        <authorList>
            <person name="Komaki H."/>
            <person name="Tamura T."/>
        </authorList>
    </citation>
    <scope>NUCLEOTIDE SEQUENCE [LARGE SCALE GENOMIC DNA]</scope>
    <source>
        <strain evidence="3 4">NBRC 14914</strain>
    </source>
</reference>